<gene>
    <name evidence="11" type="ORF">NCTC10951_00332</name>
</gene>
<feature type="transmembrane region" description="Helical" evidence="9">
    <location>
        <begin position="358"/>
        <end position="379"/>
    </location>
</feature>
<evidence type="ECO:0000256" key="3">
    <source>
        <dbReference type="ARBA" id="ARBA00022448"/>
    </source>
</evidence>
<proteinExistence type="inferred from homology"/>
<evidence type="ECO:0000256" key="7">
    <source>
        <dbReference type="ARBA" id="ARBA00022989"/>
    </source>
</evidence>
<dbReference type="InterPro" id="IPR001463">
    <property type="entry name" value="Na/Ala_symport"/>
</dbReference>
<evidence type="ECO:0000256" key="9">
    <source>
        <dbReference type="RuleBase" id="RU363064"/>
    </source>
</evidence>
<keyword evidence="4 9" id="KW-1003">Cell membrane</keyword>
<keyword evidence="8 9" id="KW-0472">Membrane</keyword>
<dbReference type="FunFam" id="1.20.1740.10:FF:000004">
    <property type="entry name" value="Sodium:alanine symporter family protein"/>
    <property type="match status" value="1"/>
</dbReference>
<dbReference type="RefSeq" id="WP_126413134.1">
    <property type="nucleotide sequence ID" value="NZ_JASPER010000017.1"/>
</dbReference>
<feature type="transmembrane region" description="Helical" evidence="9">
    <location>
        <begin position="211"/>
        <end position="232"/>
    </location>
</feature>
<dbReference type="PANTHER" id="PTHR30330">
    <property type="entry name" value="AGSS FAMILY TRANSPORTER, SODIUM-ALANINE"/>
    <property type="match status" value="1"/>
</dbReference>
<dbReference type="PROSITE" id="PS00873">
    <property type="entry name" value="NA_ALANINE_SYMP"/>
    <property type="match status" value="1"/>
</dbReference>
<dbReference type="KEGG" id="avc:NCTC10951_00332"/>
<dbReference type="GO" id="GO:0005283">
    <property type="term" value="F:amino acid:sodium symporter activity"/>
    <property type="evidence" value="ECO:0007669"/>
    <property type="project" value="InterPro"/>
</dbReference>
<feature type="transmembrane region" description="Helical" evidence="9">
    <location>
        <begin position="96"/>
        <end position="119"/>
    </location>
</feature>
<name>A0A448PHT9_ACTVI</name>
<feature type="transmembrane region" description="Helical" evidence="9">
    <location>
        <begin position="238"/>
        <end position="264"/>
    </location>
</feature>
<dbReference type="GO" id="GO:0005886">
    <property type="term" value="C:plasma membrane"/>
    <property type="evidence" value="ECO:0007669"/>
    <property type="project" value="UniProtKB-SubCell"/>
</dbReference>
<dbReference type="Pfam" id="PF01235">
    <property type="entry name" value="Na_Ala_symp"/>
    <property type="match status" value="1"/>
</dbReference>
<evidence type="ECO:0000256" key="4">
    <source>
        <dbReference type="ARBA" id="ARBA00022475"/>
    </source>
</evidence>
<protein>
    <submittedName>
        <fullName evidence="11">Na+/alanine symporter</fullName>
    </submittedName>
</protein>
<organism evidence="11 12">
    <name type="scientific">Actinomyces viscosus</name>
    <dbReference type="NCBI Taxonomy" id="1656"/>
    <lineage>
        <taxon>Bacteria</taxon>
        <taxon>Bacillati</taxon>
        <taxon>Actinomycetota</taxon>
        <taxon>Actinomycetes</taxon>
        <taxon>Actinomycetales</taxon>
        <taxon>Actinomycetaceae</taxon>
        <taxon>Actinomyces</taxon>
    </lineage>
</organism>
<dbReference type="Gene3D" id="1.20.1740.10">
    <property type="entry name" value="Amino acid/polyamine transporter I"/>
    <property type="match status" value="1"/>
</dbReference>
<keyword evidence="7 9" id="KW-1133">Transmembrane helix</keyword>
<evidence type="ECO:0000313" key="11">
    <source>
        <dbReference type="EMBL" id="VEI14470.1"/>
    </source>
</evidence>
<keyword evidence="5 9" id="KW-0812">Transmembrane</keyword>
<evidence type="ECO:0000256" key="5">
    <source>
        <dbReference type="ARBA" id="ARBA00022692"/>
    </source>
</evidence>
<comment type="similarity">
    <text evidence="2 9">Belongs to the alanine or glycine:cation symporter (AGCS) (TC 2.A.25) family.</text>
</comment>
<feature type="transmembrane region" description="Helical" evidence="9">
    <location>
        <begin position="145"/>
        <end position="164"/>
    </location>
</feature>
<feature type="region of interest" description="Disordered" evidence="10">
    <location>
        <begin position="473"/>
        <end position="517"/>
    </location>
</feature>
<accession>A0A448PHT9</accession>
<comment type="subcellular location">
    <subcellularLocation>
        <location evidence="1 9">Cell membrane</location>
        <topology evidence="1 9">Multi-pass membrane protein</topology>
    </subcellularLocation>
</comment>
<feature type="transmembrane region" description="Helical" evidence="9">
    <location>
        <begin position="14"/>
        <end position="33"/>
    </location>
</feature>
<feature type="transmembrane region" description="Helical" evidence="9">
    <location>
        <begin position="423"/>
        <end position="443"/>
    </location>
</feature>
<evidence type="ECO:0000256" key="8">
    <source>
        <dbReference type="ARBA" id="ARBA00023136"/>
    </source>
</evidence>
<feature type="transmembrane region" description="Helical" evidence="9">
    <location>
        <begin position="399"/>
        <end position="417"/>
    </location>
</feature>
<evidence type="ECO:0000256" key="2">
    <source>
        <dbReference type="ARBA" id="ARBA00009261"/>
    </source>
</evidence>
<dbReference type="PANTHER" id="PTHR30330:SF1">
    <property type="entry name" value="AMINO-ACID CARRIER PROTEIN ALST"/>
    <property type="match status" value="1"/>
</dbReference>
<feature type="compositionally biased region" description="Low complexity" evidence="10">
    <location>
        <begin position="498"/>
        <end position="517"/>
    </location>
</feature>
<dbReference type="PRINTS" id="PR00175">
    <property type="entry name" value="NAALASMPORT"/>
</dbReference>
<feature type="transmembrane region" description="Helical" evidence="9">
    <location>
        <begin position="71"/>
        <end position="90"/>
    </location>
</feature>
<evidence type="ECO:0000256" key="6">
    <source>
        <dbReference type="ARBA" id="ARBA00022847"/>
    </source>
</evidence>
<evidence type="ECO:0000256" key="1">
    <source>
        <dbReference type="ARBA" id="ARBA00004651"/>
    </source>
</evidence>
<evidence type="ECO:0000313" key="12">
    <source>
        <dbReference type="Proteomes" id="UP000268658"/>
    </source>
</evidence>
<feature type="transmembrane region" description="Helical" evidence="9">
    <location>
        <begin position="184"/>
        <end position="202"/>
    </location>
</feature>
<keyword evidence="3 9" id="KW-0813">Transport</keyword>
<dbReference type="NCBIfam" id="TIGR00835">
    <property type="entry name" value="agcS"/>
    <property type="match status" value="1"/>
</dbReference>
<evidence type="ECO:0000256" key="10">
    <source>
        <dbReference type="SAM" id="MobiDB-lite"/>
    </source>
</evidence>
<dbReference type="EMBL" id="LR134477">
    <property type="protein sequence ID" value="VEI14470.1"/>
    <property type="molecule type" value="Genomic_DNA"/>
</dbReference>
<dbReference type="Proteomes" id="UP000268658">
    <property type="component" value="Chromosome"/>
</dbReference>
<feature type="transmembrane region" description="Helical" evidence="9">
    <location>
        <begin position="303"/>
        <end position="326"/>
    </location>
</feature>
<reference evidence="11 12" key="1">
    <citation type="submission" date="2018-12" db="EMBL/GenBank/DDBJ databases">
        <authorList>
            <consortium name="Pathogen Informatics"/>
        </authorList>
    </citation>
    <scope>NUCLEOTIDE SEQUENCE [LARGE SCALE GENOMIC DNA]</scope>
    <source>
        <strain evidence="11 12">NCTC10951</strain>
    </source>
</reference>
<sequence length="517" mass="53747">MDALAAQLEAVSDWITLHITMWVLVGTGILLTVRTGAVQLRRLPDMFRQVVGSRSGAQGGISSFQAFTISLAARVGIGNVFGVAAALILGGPGAIFWMWVVALVGMATAFFEATLAQMFKVRHADGSFRGGPAYYMSRGLRSRPLGVLFACLTIFTCGFSIIMVQSNAVAGVIGPYSPLNLPPNITIAVLVGLSALVILGGVRRVARVTEWMAPVMALVYVVMAVVIVALHITQLPGILATIVSSAFGPSPFAGGVTGGMIAALTNGTRRGLFSNEAGQGTAPFAAATATVAHPVQQGLIQSLGVFIDTIVVCTATAFIILVSGVYSPALVEAGTLSPDAAGTLTSDAVAATLGSWTAVPMAIVIFVLAFSSIIAAATYSEVSMTFITERPVWRWLPRLVSVASTYLGALATLTVVWNTVDITMAVMTLTNLVTLIWLARWGLGALRDWDAQRAQGRAVPVFSGVGNPYLPGDLPGDVWGGERPRTTEPDEPDETADAVPAATPASSQPAASTGADA</sequence>
<dbReference type="OrthoDB" id="9806926at2"/>
<keyword evidence="6 9" id="KW-0769">Symport</keyword>
<dbReference type="AlphaFoldDB" id="A0A448PHT9"/>